<organism evidence="1">
    <name type="scientific">bioreactor metagenome</name>
    <dbReference type="NCBI Taxonomy" id="1076179"/>
    <lineage>
        <taxon>unclassified sequences</taxon>
        <taxon>metagenomes</taxon>
        <taxon>ecological metagenomes</taxon>
    </lineage>
</organism>
<gene>
    <name evidence="1" type="ORF">SDC9_161293</name>
</gene>
<accession>A0A645FHY5</accession>
<dbReference type="EMBL" id="VSSQ01060539">
    <property type="protein sequence ID" value="MPN13967.1"/>
    <property type="molecule type" value="Genomic_DNA"/>
</dbReference>
<dbReference type="AlphaFoldDB" id="A0A645FHY5"/>
<sequence length="89" mass="9810">MAHRHTRQLVDGLVFLPLAIGRINHSGVEHLSGPVYHRHFTAIAVTRVQAHGDLSLHRRLHQKRLQVQSKLADGPLAGAVGQLIPNLPL</sequence>
<name>A0A645FHY5_9ZZZZ</name>
<comment type="caution">
    <text evidence="1">The sequence shown here is derived from an EMBL/GenBank/DDBJ whole genome shotgun (WGS) entry which is preliminary data.</text>
</comment>
<reference evidence="1" key="1">
    <citation type="submission" date="2019-08" db="EMBL/GenBank/DDBJ databases">
        <authorList>
            <person name="Kucharzyk K."/>
            <person name="Murdoch R.W."/>
            <person name="Higgins S."/>
            <person name="Loffler F."/>
        </authorList>
    </citation>
    <scope>NUCLEOTIDE SEQUENCE</scope>
</reference>
<evidence type="ECO:0000313" key="1">
    <source>
        <dbReference type="EMBL" id="MPN13967.1"/>
    </source>
</evidence>
<proteinExistence type="predicted"/>
<protein>
    <submittedName>
        <fullName evidence="1">Uncharacterized protein</fullName>
    </submittedName>
</protein>